<dbReference type="EMBL" id="SOEY01000026">
    <property type="protein sequence ID" value="TFB71515.1"/>
    <property type="molecule type" value="Genomic_DNA"/>
</dbReference>
<feature type="region of interest" description="Disordered" evidence="1">
    <location>
        <begin position="337"/>
        <end position="356"/>
    </location>
</feature>
<evidence type="ECO:0000259" key="2">
    <source>
        <dbReference type="Pfam" id="PF04326"/>
    </source>
</evidence>
<evidence type="ECO:0000313" key="3">
    <source>
        <dbReference type="EMBL" id="TFB71515.1"/>
    </source>
</evidence>
<dbReference type="AlphaFoldDB" id="A0A4R8UTB0"/>
<dbReference type="Proteomes" id="UP000298173">
    <property type="component" value="Unassembled WGS sequence"/>
</dbReference>
<dbReference type="InterPro" id="IPR007421">
    <property type="entry name" value="Schlafen_AlbA_2_dom"/>
</dbReference>
<dbReference type="Gene3D" id="3.30.950.30">
    <property type="entry name" value="Schlafen, AAA domain"/>
    <property type="match status" value="1"/>
</dbReference>
<protein>
    <recommendedName>
        <fullName evidence="2">Schlafen AlbA-2 domain-containing protein</fullName>
    </recommendedName>
</protein>
<evidence type="ECO:0000313" key="4">
    <source>
        <dbReference type="Proteomes" id="UP000298173"/>
    </source>
</evidence>
<gene>
    <name evidence="3" type="ORF">E3O06_11760</name>
</gene>
<accession>A0A4R8UTB0</accession>
<sequence>MSAIDVSRAPRGVLAGQQLIVAVAKHGDLAERHYLELKSTLDLSTKRDKEKIAKFILGAANRAPDVAATAFEGYGVLIIGVATGSVLGIPPIEMMEISKVVQQYVGAAGPRWDVVWVPVEGSANQVLIILVEPPRTGQGPFLCRASGESLTDGRIYIRADGETREAKAEEVDLLLVRGMTQVPIEVDFAVEVMGEVALVQLDAATTINEYVALIRADLESAIPTPPRSPSSLGEPYEARANELLGFQSAIAHVSMLAAAMTEPEKRTEGQYRESIDRWEVGFRAAWDEAVPRIVGSALRPAVVKITNRTTTFFHDVEVQLHLAGDVSALDYRSPDYTNERRDLDLPSPPRRWGPSQRMLNTPAFGNMGNYYIPSPHQYIPPSVSYENGGSVTLELDVGELRPRGTYESEHDELVLVVSDESLETIKGTWQLTARDHNEVYSGEITLGVAPVHHLTGAARRILGLDEKNDETRE</sequence>
<proteinExistence type="predicted"/>
<dbReference type="Pfam" id="PF04326">
    <property type="entry name" value="SLFN_AlbA_2"/>
    <property type="match status" value="1"/>
</dbReference>
<reference evidence="3 4" key="1">
    <citation type="submission" date="2019-03" db="EMBL/GenBank/DDBJ databases">
        <title>Genomics of glacier-inhabiting Cryobacterium strains.</title>
        <authorList>
            <person name="Liu Q."/>
            <person name="Xin Y.-H."/>
        </authorList>
    </citation>
    <scope>NUCLEOTIDE SEQUENCE [LARGE SCALE GENOMIC DNA]</scope>
    <source>
        <strain evidence="3 4">HLT2-23</strain>
    </source>
</reference>
<feature type="domain" description="Schlafen AlbA-2" evidence="2">
    <location>
        <begin position="31"/>
        <end position="166"/>
    </location>
</feature>
<dbReference type="InterPro" id="IPR038461">
    <property type="entry name" value="Schlafen_AlbA_2_dom_sf"/>
</dbReference>
<dbReference type="RefSeq" id="WP_134503582.1">
    <property type="nucleotide sequence ID" value="NZ_SOEY01000026.1"/>
</dbReference>
<organism evidence="3 4">
    <name type="scientific">Cryobacterium glaciale</name>
    <dbReference type="NCBI Taxonomy" id="1259145"/>
    <lineage>
        <taxon>Bacteria</taxon>
        <taxon>Bacillati</taxon>
        <taxon>Actinomycetota</taxon>
        <taxon>Actinomycetes</taxon>
        <taxon>Micrococcales</taxon>
        <taxon>Microbacteriaceae</taxon>
        <taxon>Cryobacterium</taxon>
    </lineage>
</organism>
<name>A0A4R8UTB0_9MICO</name>
<keyword evidence="4" id="KW-1185">Reference proteome</keyword>
<dbReference type="OrthoDB" id="4578408at2"/>
<comment type="caution">
    <text evidence="3">The sequence shown here is derived from an EMBL/GenBank/DDBJ whole genome shotgun (WGS) entry which is preliminary data.</text>
</comment>
<evidence type="ECO:0000256" key="1">
    <source>
        <dbReference type="SAM" id="MobiDB-lite"/>
    </source>
</evidence>